<dbReference type="EMBL" id="CP137852">
    <property type="protein sequence ID" value="WPB86064.1"/>
    <property type="molecule type" value="Genomic_DNA"/>
</dbReference>
<dbReference type="Gene3D" id="3.40.50.150">
    <property type="entry name" value="Vaccinia Virus protein VP39"/>
    <property type="match status" value="1"/>
</dbReference>
<dbReference type="RefSeq" id="WP_318650041.1">
    <property type="nucleotide sequence ID" value="NZ_CP137852.1"/>
</dbReference>
<dbReference type="EC" id="2.1.-.-" evidence="1"/>
<reference evidence="1 2" key="1">
    <citation type="submission" date="2023-11" db="EMBL/GenBank/DDBJ databases">
        <title>Arctic aerobic anoxygenic photoheterotroph Sediminicoccus rosea KRV36 adapts its photosynthesis to long days of polar summer.</title>
        <authorList>
            <person name="Tomasch J."/>
            <person name="Kopejtka K."/>
            <person name="Bily T."/>
            <person name="Gardiner A.T."/>
            <person name="Gardian Z."/>
            <person name="Shivaramu S."/>
            <person name="Koblizek M."/>
            <person name="Engelhardt F."/>
            <person name="Kaftan D."/>
        </authorList>
    </citation>
    <scope>NUCLEOTIDE SEQUENCE [LARGE SCALE GENOMIC DNA]</scope>
    <source>
        <strain evidence="1 2">R-30</strain>
    </source>
</reference>
<keyword evidence="2" id="KW-1185">Reference proteome</keyword>
<dbReference type="GO" id="GO:0032259">
    <property type="term" value="P:methylation"/>
    <property type="evidence" value="ECO:0007669"/>
    <property type="project" value="UniProtKB-KW"/>
</dbReference>
<accession>A0ABZ0PK69</accession>
<name>A0ABZ0PK69_9PROT</name>
<evidence type="ECO:0000313" key="2">
    <source>
        <dbReference type="Proteomes" id="UP001305521"/>
    </source>
</evidence>
<sequence>MTLAAQVAALPWLQSLRLAPGLVTPGAKPEAVLEAEADALFAPLPLAGMALLEVGAGNGGFSLAALRRGAASALVTDHLAWSLPGAEAGTATMLALEATGAAAQAMVLDPRALTAEFGCFDLVLATAFFEQLFNPILALRGMAAVTGQVLLLETAQAALDEARPMLTATTRAMPYGALVSGWAPNPPLMAPLLRDLGFARLLHRPHPMEGWARGLYAAFKPGPAEALAAGFGAPWQELTARA</sequence>
<gene>
    <name evidence="1" type="ORF">R9Z33_04145</name>
</gene>
<protein>
    <submittedName>
        <fullName evidence="1">Class I SAM-dependent methyltransferase</fullName>
        <ecNumber evidence="1">2.1.-.-</ecNumber>
    </submittedName>
</protein>
<evidence type="ECO:0000313" key="1">
    <source>
        <dbReference type="EMBL" id="WPB86064.1"/>
    </source>
</evidence>
<keyword evidence="1" id="KW-0489">Methyltransferase</keyword>
<keyword evidence="1" id="KW-0808">Transferase</keyword>
<dbReference type="Proteomes" id="UP001305521">
    <property type="component" value="Chromosome"/>
</dbReference>
<organism evidence="1 2">
    <name type="scientific">Sediminicoccus rosea</name>
    <dbReference type="NCBI Taxonomy" id="1225128"/>
    <lineage>
        <taxon>Bacteria</taxon>
        <taxon>Pseudomonadati</taxon>
        <taxon>Pseudomonadota</taxon>
        <taxon>Alphaproteobacteria</taxon>
        <taxon>Acetobacterales</taxon>
        <taxon>Roseomonadaceae</taxon>
        <taxon>Sediminicoccus</taxon>
    </lineage>
</organism>
<proteinExistence type="predicted"/>
<dbReference type="InterPro" id="IPR029063">
    <property type="entry name" value="SAM-dependent_MTases_sf"/>
</dbReference>
<dbReference type="SUPFAM" id="SSF53335">
    <property type="entry name" value="S-adenosyl-L-methionine-dependent methyltransferases"/>
    <property type="match status" value="1"/>
</dbReference>
<dbReference type="GO" id="GO:0008168">
    <property type="term" value="F:methyltransferase activity"/>
    <property type="evidence" value="ECO:0007669"/>
    <property type="project" value="UniProtKB-KW"/>
</dbReference>